<keyword evidence="3" id="KW-0378">Hydrolase</keyword>
<dbReference type="Pfam" id="PF17801">
    <property type="entry name" value="Melibiase_C"/>
    <property type="match status" value="1"/>
</dbReference>
<dbReference type="InterPro" id="IPR013780">
    <property type="entry name" value="Glyco_hydro_b"/>
</dbReference>
<feature type="signal peptide" evidence="5">
    <location>
        <begin position="1"/>
        <end position="23"/>
    </location>
</feature>
<gene>
    <name evidence="7" type="ORF">P0Y53_24290</name>
</gene>
<dbReference type="SUPFAM" id="SSF51011">
    <property type="entry name" value="Glycosyl hydrolase domain"/>
    <property type="match status" value="1"/>
</dbReference>
<evidence type="ECO:0000256" key="4">
    <source>
        <dbReference type="ARBA" id="ARBA00023295"/>
    </source>
</evidence>
<comment type="similarity">
    <text evidence="1">Belongs to the glycosyl hydrolase 27 family.</text>
</comment>
<keyword evidence="2 5" id="KW-0732">Signal</keyword>
<dbReference type="PANTHER" id="PTHR11452:SF75">
    <property type="entry name" value="ALPHA-GALACTOSIDASE MEL1"/>
    <property type="match status" value="1"/>
</dbReference>
<evidence type="ECO:0000313" key="8">
    <source>
        <dbReference type="Proteomes" id="UP001220610"/>
    </source>
</evidence>
<feature type="chain" id="PRO_5042493832" evidence="5">
    <location>
        <begin position="24"/>
        <end position="703"/>
    </location>
</feature>
<dbReference type="Proteomes" id="UP001220610">
    <property type="component" value="Chromosome"/>
</dbReference>
<dbReference type="Gene3D" id="2.60.40.1180">
    <property type="entry name" value="Golgi alpha-mannosidase II"/>
    <property type="match status" value="1"/>
</dbReference>
<evidence type="ECO:0000259" key="6">
    <source>
        <dbReference type="Pfam" id="PF17801"/>
    </source>
</evidence>
<evidence type="ECO:0000256" key="2">
    <source>
        <dbReference type="ARBA" id="ARBA00022729"/>
    </source>
</evidence>
<dbReference type="Gene3D" id="3.20.20.70">
    <property type="entry name" value="Aldolase class I"/>
    <property type="match status" value="1"/>
</dbReference>
<sequence>MFRTLQLLLGLAFSCSFCLPAEAADGAKPVRISYGKWTITYKANGKTLDYTYAGKLVLANVSAKVKTAGGELNSYEYPVASLSKEAITDVFGKGTKFTIHYSNAEGKPGMSQSFCFYPNREYFLTEVVLTSEENISSNYMAPVITSTRTAFLGADSANRVLRVPFDNDAFVHYLSSPLTVEDISFEVTTLFNGRNRNGLVIGSVTHDTWKTGLKYKTAEQQYLTGLECFGGVTHELTRDSSSKADRPPLGHGAISGKLLRSPKILIGFFADWRRGMEAYGEANALIAPPRKWASGTPFGWNSWGAMADKVNYTGSVEVAQFIKDSLQAGSFENNNTAYIGLDSYWDNFSDEQLKQFVAQCRANGQYAGIYWCPFSDWGGNGDKEVEGTNGKYTYKDIYIYANGKPRKVESLAVDPTHPGTKQRMDYYIEKFRSWGFTYVKLDFINNGTLEADKFYNPAVTTGVQAYNEGMDYLSKKFGEDFFLALSIAPVFPAQYGTSRRISCDTWGAMTEGDVGTTGYMLNSLAFGWWLDRVYPFNDADHILLYQPKEAADYQAGANRARVTSAVITGIYMLGDNFSRTGSFPGEQEARNKAKAVTTNKDINAIAILGRSFYPVEGYTAAEPGKAETLYMMQTDQYTYVAAFNFNKTQTKEGRLSLERLGLKYNNSMSVKELWTGASVNVSGKELSLIIPPQDVRVYRISKK</sequence>
<evidence type="ECO:0000256" key="1">
    <source>
        <dbReference type="ARBA" id="ARBA00009743"/>
    </source>
</evidence>
<proteinExistence type="inferred from homology"/>
<dbReference type="EMBL" id="CP119311">
    <property type="protein sequence ID" value="WEK35617.1"/>
    <property type="molecule type" value="Genomic_DNA"/>
</dbReference>
<dbReference type="InterPro" id="IPR017853">
    <property type="entry name" value="GH"/>
</dbReference>
<protein>
    <submittedName>
        <fullName evidence="7">Alpha-galactosidase</fullName>
    </submittedName>
</protein>
<dbReference type="InterPro" id="IPR041233">
    <property type="entry name" value="Melibiase_C"/>
</dbReference>
<dbReference type="GO" id="GO:0004553">
    <property type="term" value="F:hydrolase activity, hydrolyzing O-glycosyl compounds"/>
    <property type="evidence" value="ECO:0007669"/>
    <property type="project" value="InterPro"/>
</dbReference>
<evidence type="ECO:0000256" key="3">
    <source>
        <dbReference type="ARBA" id="ARBA00022801"/>
    </source>
</evidence>
<dbReference type="InterPro" id="IPR002241">
    <property type="entry name" value="Glyco_hydro_27"/>
</dbReference>
<keyword evidence="4" id="KW-0326">Glycosidase</keyword>
<evidence type="ECO:0000256" key="5">
    <source>
        <dbReference type="SAM" id="SignalP"/>
    </source>
</evidence>
<evidence type="ECO:0000313" key="7">
    <source>
        <dbReference type="EMBL" id="WEK35617.1"/>
    </source>
</evidence>
<dbReference type="PANTHER" id="PTHR11452">
    <property type="entry name" value="ALPHA-GALACTOSIDASE/ALPHA-N-ACETYLGALACTOSAMINIDASE"/>
    <property type="match status" value="1"/>
</dbReference>
<dbReference type="PROSITE" id="PS51257">
    <property type="entry name" value="PROKAR_LIPOPROTEIN"/>
    <property type="match status" value="1"/>
</dbReference>
<dbReference type="GO" id="GO:0005975">
    <property type="term" value="P:carbohydrate metabolic process"/>
    <property type="evidence" value="ECO:0007669"/>
    <property type="project" value="InterPro"/>
</dbReference>
<dbReference type="InterPro" id="IPR013785">
    <property type="entry name" value="Aldolase_TIM"/>
</dbReference>
<reference evidence="7" key="1">
    <citation type="submission" date="2023-03" db="EMBL/GenBank/DDBJ databases">
        <title>Andean soil-derived lignocellulolytic bacterial consortium as a source of novel taxa and putative plastic-active enzymes.</title>
        <authorList>
            <person name="Diaz-Garcia L."/>
            <person name="Chuvochina M."/>
            <person name="Feuerriegel G."/>
            <person name="Bunk B."/>
            <person name="Sproer C."/>
            <person name="Streit W.R."/>
            <person name="Rodriguez L.M."/>
            <person name="Overmann J."/>
            <person name="Jimenez D.J."/>
        </authorList>
    </citation>
    <scope>NUCLEOTIDE SEQUENCE</scope>
    <source>
        <strain evidence="7">MAG 7</strain>
    </source>
</reference>
<dbReference type="AlphaFoldDB" id="A0AAJ6BGV0"/>
<accession>A0AAJ6BGV0</accession>
<name>A0AAJ6BGV0_9BACT</name>
<dbReference type="SUPFAM" id="SSF51445">
    <property type="entry name" value="(Trans)glycosidases"/>
    <property type="match status" value="1"/>
</dbReference>
<organism evidence="7 8">
    <name type="scientific">Candidatus Pseudobacter hemicellulosilyticus</name>
    <dbReference type="NCBI Taxonomy" id="3121375"/>
    <lineage>
        <taxon>Bacteria</taxon>
        <taxon>Pseudomonadati</taxon>
        <taxon>Bacteroidota</taxon>
        <taxon>Chitinophagia</taxon>
        <taxon>Chitinophagales</taxon>
        <taxon>Chitinophagaceae</taxon>
        <taxon>Pseudobacter</taxon>
    </lineage>
</organism>
<feature type="domain" description="Alpha galactosidase C-terminal" evidence="6">
    <location>
        <begin position="638"/>
        <end position="700"/>
    </location>
</feature>